<feature type="transmembrane region" description="Helical" evidence="1">
    <location>
        <begin position="249"/>
        <end position="267"/>
    </location>
</feature>
<comment type="caution">
    <text evidence="2">The sequence shown here is derived from an EMBL/GenBank/DDBJ whole genome shotgun (WGS) entry which is preliminary data.</text>
</comment>
<dbReference type="OrthoDB" id="9826421at2"/>
<reference evidence="2 3" key="1">
    <citation type="submission" date="2015-07" db="EMBL/GenBank/DDBJ databases">
        <title>Genome sequence of Leptolinea tardivitalis DSM 16556.</title>
        <authorList>
            <person name="Hemp J."/>
            <person name="Ward L.M."/>
            <person name="Pace L.A."/>
            <person name="Fischer W.W."/>
        </authorList>
    </citation>
    <scope>NUCLEOTIDE SEQUENCE [LARGE SCALE GENOMIC DNA]</scope>
    <source>
        <strain evidence="2 3">YMTK-2</strain>
    </source>
</reference>
<feature type="transmembrane region" description="Helical" evidence="1">
    <location>
        <begin position="401"/>
        <end position="422"/>
    </location>
</feature>
<feature type="transmembrane region" description="Helical" evidence="1">
    <location>
        <begin position="141"/>
        <end position="160"/>
    </location>
</feature>
<keyword evidence="1" id="KW-0812">Transmembrane</keyword>
<evidence type="ECO:0008006" key="4">
    <source>
        <dbReference type="Google" id="ProtNLM"/>
    </source>
</evidence>
<evidence type="ECO:0000313" key="3">
    <source>
        <dbReference type="Proteomes" id="UP000050430"/>
    </source>
</evidence>
<feature type="transmembrane region" description="Helical" evidence="1">
    <location>
        <begin position="200"/>
        <end position="218"/>
    </location>
</feature>
<organism evidence="2 3">
    <name type="scientific">Leptolinea tardivitalis</name>
    <dbReference type="NCBI Taxonomy" id="229920"/>
    <lineage>
        <taxon>Bacteria</taxon>
        <taxon>Bacillati</taxon>
        <taxon>Chloroflexota</taxon>
        <taxon>Anaerolineae</taxon>
        <taxon>Anaerolineales</taxon>
        <taxon>Anaerolineaceae</taxon>
        <taxon>Leptolinea</taxon>
    </lineage>
</organism>
<evidence type="ECO:0000313" key="2">
    <source>
        <dbReference type="EMBL" id="KPL72494.1"/>
    </source>
</evidence>
<dbReference type="STRING" id="229920.ADM99_05000"/>
<feature type="transmembrane region" description="Helical" evidence="1">
    <location>
        <begin position="224"/>
        <end position="242"/>
    </location>
</feature>
<sequence length="458" mass="52614">MKKQPLPVRGWLKKSAFDILTFLIILGAIVFRFSFYEDIRLSIATNDSSSYYNQVEIPLFSWEAFTSRRLPSYPVFLSLFKPEDGFPSPTAISYPAAHGVGTRNKAMQPGFDIAVSVQAILAVFSWTFFTVIFCRRLNNKLLRPIAAAIILAFAFTPSMVEWDSILMTESLCFSSFILLSAITVELLFRIFVDKKIKGKITGSLFVIWGLLVPVWAFLRDSNANTLIILVVLLFLLLAIPNIRKQIPVYWVTGLAVWVGFLAFWYSFTTLSANRWIYGWTDIYYDWIKGYSSRLKFFTDHGMPRPWTPEWVKENGSKTYLLFLFQHPGFMITEFFGRLSDAFSENIQPFFYTYPTLWRKMVLALGDILHPLSSTAFVFPLVSGFLIVFSGLRENLPDNLPWMFFIIWIICIIYGLYVASFFGDSAGLIRHSMGGVVFMRLLVWMTPIILTEVALKNRT</sequence>
<keyword evidence="1" id="KW-1133">Transmembrane helix</keyword>
<proteinExistence type="predicted"/>
<dbReference type="EMBL" id="LGCK01000007">
    <property type="protein sequence ID" value="KPL72494.1"/>
    <property type="molecule type" value="Genomic_DNA"/>
</dbReference>
<dbReference type="RefSeq" id="WP_062421468.1">
    <property type="nucleotide sequence ID" value="NZ_BBYA01000008.1"/>
</dbReference>
<dbReference type="Proteomes" id="UP000050430">
    <property type="component" value="Unassembled WGS sequence"/>
</dbReference>
<name>A0A0P6XCB3_9CHLR</name>
<gene>
    <name evidence="2" type="ORF">ADM99_05000</name>
</gene>
<accession>A0A0P6XCB3</accession>
<feature type="transmembrane region" description="Helical" evidence="1">
    <location>
        <begin position="367"/>
        <end position="389"/>
    </location>
</feature>
<feature type="transmembrane region" description="Helical" evidence="1">
    <location>
        <begin position="113"/>
        <end position="134"/>
    </location>
</feature>
<feature type="transmembrane region" description="Helical" evidence="1">
    <location>
        <begin position="434"/>
        <end position="454"/>
    </location>
</feature>
<dbReference type="AlphaFoldDB" id="A0A0P6XCB3"/>
<protein>
    <recommendedName>
        <fullName evidence="4">Glycosyltransferase RgtA/B/C/D-like domain-containing protein</fullName>
    </recommendedName>
</protein>
<feature type="transmembrane region" description="Helical" evidence="1">
    <location>
        <begin position="16"/>
        <end position="35"/>
    </location>
</feature>
<feature type="transmembrane region" description="Helical" evidence="1">
    <location>
        <begin position="166"/>
        <end position="188"/>
    </location>
</feature>
<keyword evidence="3" id="KW-1185">Reference proteome</keyword>
<keyword evidence="1" id="KW-0472">Membrane</keyword>
<evidence type="ECO:0000256" key="1">
    <source>
        <dbReference type="SAM" id="Phobius"/>
    </source>
</evidence>